<organism evidence="1 2">
    <name type="scientific">Virgisporangium ochraceum</name>
    <dbReference type="NCBI Taxonomy" id="65505"/>
    <lineage>
        <taxon>Bacteria</taxon>
        <taxon>Bacillati</taxon>
        <taxon>Actinomycetota</taxon>
        <taxon>Actinomycetes</taxon>
        <taxon>Micromonosporales</taxon>
        <taxon>Micromonosporaceae</taxon>
        <taxon>Virgisporangium</taxon>
    </lineage>
</organism>
<dbReference type="AlphaFoldDB" id="A0A8J3ZVY4"/>
<accession>A0A8J3ZVY4</accession>
<comment type="caution">
    <text evidence="1">The sequence shown here is derived from an EMBL/GenBank/DDBJ whole genome shotgun (WGS) entry which is preliminary data.</text>
</comment>
<gene>
    <name evidence="1" type="ORF">Voc01_048840</name>
</gene>
<reference evidence="1" key="1">
    <citation type="submission" date="2021-01" db="EMBL/GenBank/DDBJ databases">
        <title>Whole genome shotgun sequence of Virgisporangium ochraceum NBRC 16418.</title>
        <authorList>
            <person name="Komaki H."/>
            <person name="Tamura T."/>
        </authorList>
    </citation>
    <scope>NUCLEOTIDE SEQUENCE</scope>
    <source>
        <strain evidence="1">NBRC 16418</strain>
    </source>
</reference>
<protein>
    <submittedName>
        <fullName evidence="1">Uncharacterized protein</fullName>
    </submittedName>
</protein>
<evidence type="ECO:0000313" key="2">
    <source>
        <dbReference type="Proteomes" id="UP000635606"/>
    </source>
</evidence>
<dbReference type="EMBL" id="BOPH01000072">
    <property type="protein sequence ID" value="GIJ69967.1"/>
    <property type="molecule type" value="Genomic_DNA"/>
</dbReference>
<name>A0A8J3ZVY4_9ACTN</name>
<dbReference type="Proteomes" id="UP000635606">
    <property type="component" value="Unassembled WGS sequence"/>
</dbReference>
<proteinExistence type="predicted"/>
<evidence type="ECO:0000313" key="1">
    <source>
        <dbReference type="EMBL" id="GIJ69967.1"/>
    </source>
</evidence>
<keyword evidence="2" id="KW-1185">Reference proteome</keyword>
<sequence length="104" mass="11019">MFSRHLRMIIALHALGPTAEDVAETLDNGGWRGIPGDAGACPIANYLTEAVPDTRGAAVSASGATVFHHDGRATETVMPIGPAAFITRFDDGEFPYLVDHSEPE</sequence>